<feature type="transmembrane region" description="Helical" evidence="5">
    <location>
        <begin position="34"/>
        <end position="54"/>
    </location>
</feature>
<protein>
    <recommendedName>
        <fullName evidence="5">UPF0344 protein SAMN05216243_1263</fullName>
    </recommendedName>
</protein>
<dbReference type="Pfam" id="PF07457">
    <property type="entry name" value="DUF1516"/>
    <property type="match status" value="1"/>
</dbReference>
<accession>A0A1G8XBD5</accession>
<keyword evidence="3 5" id="KW-1133">Transmembrane helix</keyword>
<dbReference type="EMBL" id="FNFL01000001">
    <property type="protein sequence ID" value="SDJ87704.1"/>
    <property type="molecule type" value="Genomic_DNA"/>
</dbReference>
<dbReference type="RefSeq" id="WP_093212056.1">
    <property type="nucleotide sequence ID" value="NZ_FNFL01000001.1"/>
</dbReference>
<dbReference type="AlphaFoldDB" id="A0A1G8XBD5"/>
<gene>
    <name evidence="6" type="ORF">SAMN05216243_1263</name>
</gene>
<feature type="transmembrane region" description="Helical" evidence="5">
    <location>
        <begin position="66"/>
        <end position="84"/>
    </location>
</feature>
<dbReference type="Proteomes" id="UP000198694">
    <property type="component" value="Unassembled WGS sequence"/>
</dbReference>
<reference evidence="6 7" key="1">
    <citation type="submission" date="2016-10" db="EMBL/GenBank/DDBJ databases">
        <authorList>
            <person name="de Groot N.N."/>
        </authorList>
    </citation>
    <scope>NUCLEOTIDE SEQUENCE [LARGE SCALE GENOMIC DNA]</scope>
    <source>
        <strain evidence="6 7">CGMCC 1.6502</strain>
    </source>
</reference>
<dbReference type="HAMAP" id="MF_01536">
    <property type="entry name" value="UPF0344"/>
    <property type="match status" value="1"/>
</dbReference>
<keyword evidence="4 5" id="KW-0472">Membrane</keyword>
<evidence type="ECO:0000256" key="2">
    <source>
        <dbReference type="ARBA" id="ARBA00022692"/>
    </source>
</evidence>
<name>A0A1G8XBD5_9BACI</name>
<evidence type="ECO:0000256" key="5">
    <source>
        <dbReference type="HAMAP-Rule" id="MF_01536"/>
    </source>
</evidence>
<keyword evidence="7" id="KW-1185">Reference proteome</keyword>
<evidence type="ECO:0000256" key="4">
    <source>
        <dbReference type="ARBA" id="ARBA00023136"/>
    </source>
</evidence>
<dbReference type="GO" id="GO:0005886">
    <property type="term" value="C:plasma membrane"/>
    <property type="evidence" value="ECO:0007669"/>
    <property type="project" value="UniProtKB-SubCell"/>
</dbReference>
<dbReference type="STRING" id="407036.SAMN05216243_1263"/>
<dbReference type="InterPro" id="IPR010899">
    <property type="entry name" value="UPF0344"/>
</dbReference>
<keyword evidence="2 5" id="KW-0812">Transmembrane</keyword>
<evidence type="ECO:0000313" key="6">
    <source>
        <dbReference type="EMBL" id="SDJ87704.1"/>
    </source>
</evidence>
<proteinExistence type="inferred from homology"/>
<comment type="subcellular location">
    <subcellularLocation>
        <location evidence="5">Cell membrane</location>
        <topology evidence="5">Multi-pass membrane protein</topology>
    </subcellularLocation>
</comment>
<evidence type="ECO:0000256" key="1">
    <source>
        <dbReference type="ARBA" id="ARBA00022475"/>
    </source>
</evidence>
<feature type="transmembrane region" description="Helical" evidence="5">
    <location>
        <begin position="96"/>
        <end position="115"/>
    </location>
</feature>
<evidence type="ECO:0000313" key="7">
    <source>
        <dbReference type="Proteomes" id="UP000198694"/>
    </source>
</evidence>
<keyword evidence="1 5" id="KW-1003">Cell membrane</keyword>
<sequence>MTHLHITSWVLAFILFGLALMLNKQGKNKPGKILHMILRLDYLLILYSGGELLMNYFNPSYMLGEVIVKALAGLWVIAVMEMILGKYRKGKPVLGVWVQFAIAVVIVLALGFGRLPLGFLP</sequence>
<organism evidence="6 7">
    <name type="scientific">Sediminibacillus albus</name>
    <dbReference type="NCBI Taxonomy" id="407036"/>
    <lineage>
        <taxon>Bacteria</taxon>
        <taxon>Bacillati</taxon>
        <taxon>Bacillota</taxon>
        <taxon>Bacilli</taxon>
        <taxon>Bacillales</taxon>
        <taxon>Bacillaceae</taxon>
        <taxon>Sediminibacillus</taxon>
    </lineage>
</organism>
<dbReference type="OrthoDB" id="2365314at2"/>
<comment type="similarity">
    <text evidence="5">Belongs to the UPF0344 family.</text>
</comment>
<feature type="transmembrane region" description="Helical" evidence="5">
    <location>
        <begin position="6"/>
        <end position="22"/>
    </location>
</feature>
<evidence type="ECO:0000256" key="3">
    <source>
        <dbReference type="ARBA" id="ARBA00022989"/>
    </source>
</evidence>